<dbReference type="Gene3D" id="3.30.460.10">
    <property type="entry name" value="Beta Polymerase, domain 2"/>
    <property type="match status" value="1"/>
</dbReference>
<gene>
    <name evidence="14" type="ORF">DLD82_06430</name>
</gene>
<evidence type="ECO:0000256" key="9">
    <source>
        <dbReference type="ARBA" id="ARBA00034531"/>
    </source>
</evidence>
<dbReference type="GO" id="GO:0070733">
    <property type="term" value="F:AMPylase activity"/>
    <property type="evidence" value="ECO:0007669"/>
    <property type="project" value="UniProtKB-EC"/>
</dbReference>
<evidence type="ECO:0000256" key="3">
    <source>
        <dbReference type="ARBA" id="ARBA00022679"/>
    </source>
</evidence>
<evidence type="ECO:0000256" key="11">
    <source>
        <dbReference type="ARBA" id="ARBA00047518"/>
    </source>
</evidence>
<dbReference type="InterPro" id="IPR002934">
    <property type="entry name" value="Polymerase_NTP_transf_dom"/>
</dbReference>
<comment type="caution">
    <text evidence="14">The sequence shown here is derived from an EMBL/GenBank/DDBJ whole genome shotgun (WGS) entry which is preliminary data.</text>
</comment>
<dbReference type="GO" id="GO:0005524">
    <property type="term" value="F:ATP binding"/>
    <property type="evidence" value="ECO:0007669"/>
    <property type="project" value="UniProtKB-KW"/>
</dbReference>
<comment type="catalytic activity">
    <reaction evidence="11">
        <text>O-(5'-adenylyl)-L-tyrosyl-[protein] + ATP = O-[5'-(adenylyl-(5'-&gt;3')-adenylyl)]-L-tyrosyl-[protein] + diphosphate</text>
        <dbReference type="Rhea" id="RHEA:66528"/>
        <dbReference type="Rhea" id="RHEA-COMP:13846"/>
        <dbReference type="Rhea" id="RHEA-COMP:17046"/>
        <dbReference type="ChEBI" id="CHEBI:30616"/>
        <dbReference type="ChEBI" id="CHEBI:33019"/>
        <dbReference type="ChEBI" id="CHEBI:83624"/>
        <dbReference type="ChEBI" id="CHEBI:167160"/>
    </reaction>
</comment>
<name>A0A2V2NIE7_9EURY</name>
<evidence type="ECO:0000259" key="13">
    <source>
        <dbReference type="Pfam" id="PF01909"/>
    </source>
</evidence>
<keyword evidence="8" id="KW-0460">Magnesium</keyword>
<evidence type="ECO:0000256" key="1">
    <source>
        <dbReference type="ARBA" id="ARBA00001946"/>
    </source>
</evidence>
<dbReference type="PANTHER" id="PTHR33571:SF14">
    <property type="entry name" value="PROTEIN ADENYLYLTRANSFERASE MJ0435-RELATED"/>
    <property type="match status" value="1"/>
</dbReference>
<reference evidence="14 15" key="1">
    <citation type="submission" date="2018-05" db="EMBL/GenBank/DDBJ databases">
        <title>Draft genome of Methanospirillum stamsii Pt1.</title>
        <authorList>
            <person name="Dueholm M.S."/>
            <person name="Nielsen P.H."/>
            <person name="Bakmann L.F."/>
            <person name="Otzen D.E."/>
        </authorList>
    </citation>
    <scope>NUCLEOTIDE SEQUENCE [LARGE SCALE GENOMIC DNA]</scope>
    <source>
        <strain evidence="14 15">Pt1</strain>
    </source>
</reference>
<dbReference type="AlphaFoldDB" id="A0A2V2NIE7"/>
<dbReference type="CDD" id="cd05403">
    <property type="entry name" value="NT_KNTase_like"/>
    <property type="match status" value="1"/>
</dbReference>
<keyword evidence="7" id="KW-0067">ATP-binding</keyword>
<dbReference type="Pfam" id="PF01909">
    <property type="entry name" value="NTP_transf_2"/>
    <property type="match status" value="1"/>
</dbReference>
<evidence type="ECO:0000256" key="10">
    <source>
        <dbReference type="ARBA" id="ARBA00038276"/>
    </source>
</evidence>
<sequence length="105" mass="12151">MNESSHSSLPFVLSKLNSHIEEMKRNYGVTRLGIFGSVSRREDTSDSDIDILVDLTPEKGIYRRYINLADELEEIFGRFVDLVTVKGLSLHMRPYVEREVIWVYG</sequence>
<comment type="similarity">
    <text evidence="10">Belongs to the MntA antitoxin family.</text>
</comment>
<keyword evidence="15" id="KW-1185">Reference proteome</keyword>
<keyword evidence="2" id="KW-1277">Toxin-antitoxin system</keyword>
<feature type="domain" description="Polymerase nucleotidyl transferase" evidence="13">
    <location>
        <begin position="17"/>
        <end position="94"/>
    </location>
</feature>
<evidence type="ECO:0000313" key="15">
    <source>
        <dbReference type="Proteomes" id="UP000245934"/>
    </source>
</evidence>
<evidence type="ECO:0000256" key="7">
    <source>
        <dbReference type="ARBA" id="ARBA00022840"/>
    </source>
</evidence>
<evidence type="ECO:0000256" key="8">
    <source>
        <dbReference type="ARBA" id="ARBA00022842"/>
    </source>
</evidence>
<comment type="catalytic activity">
    <reaction evidence="12">
        <text>L-tyrosyl-[protein] + ATP = O-(5'-adenylyl)-L-tyrosyl-[protein] + diphosphate</text>
        <dbReference type="Rhea" id="RHEA:54288"/>
        <dbReference type="Rhea" id="RHEA-COMP:10136"/>
        <dbReference type="Rhea" id="RHEA-COMP:13846"/>
        <dbReference type="ChEBI" id="CHEBI:30616"/>
        <dbReference type="ChEBI" id="CHEBI:33019"/>
        <dbReference type="ChEBI" id="CHEBI:46858"/>
        <dbReference type="ChEBI" id="CHEBI:83624"/>
        <dbReference type="EC" id="2.7.7.108"/>
    </reaction>
</comment>
<keyword evidence="4" id="KW-0548">Nucleotidyltransferase</keyword>
<dbReference type="EMBL" id="QGMZ01000013">
    <property type="protein sequence ID" value="PWR75123.1"/>
    <property type="molecule type" value="Genomic_DNA"/>
</dbReference>
<protein>
    <recommendedName>
        <fullName evidence="9">protein adenylyltransferase</fullName>
        <ecNumber evidence="9">2.7.7.108</ecNumber>
    </recommendedName>
</protein>
<evidence type="ECO:0000256" key="5">
    <source>
        <dbReference type="ARBA" id="ARBA00022723"/>
    </source>
</evidence>
<comment type="cofactor">
    <cofactor evidence="1">
        <name>Mg(2+)</name>
        <dbReference type="ChEBI" id="CHEBI:18420"/>
    </cofactor>
</comment>
<organism evidence="14 15">
    <name type="scientific">Methanospirillum stamsii</name>
    <dbReference type="NCBI Taxonomy" id="1277351"/>
    <lineage>
        <taxon>Archaea</taxon>
        <taxon>Methanobacteriati</taxon>
        <taxon>Methanobacteriota</taxon>
        <taxon>Stenosarchaea group</taxon>
        <taxon>Methanomicrobia</taxon>
        <taxon>Methanomicrobiales</taxon>
        <taxon>Methanospirillaceae</taxon>
        <taxon>Methanospirillum</taxon>
    </lineage>
</organism>
<dbReference type="Proteomes" id="UP000245934">
    <property type="component" value="Unassembled WGS sequence"/>
</dbReference>
<proteinExistence type="inferred from homology"/>
<accession>A0A2V2NIE7</accession>
<dbReference type="GO" id="GO:0046872">
    <property type="term" value="F:metal ion binding"/>
    <property type="evidence" value="ECO:0007669"/>
    <property type="project" value="UniProtKB-KW"/>
</dbReference>
<dbReference type="PANTHER" id="PTHR33571">
    <property type="entry name" value="SSL8005 PROTEIN"/>
    <property type="match status" value="1"/>
</dbReference>
<dbReference type="InterPro" id="IPR043519">
    <property type="entry name" value="NT_sf"/>
</dbReference>
<dbReference type="EC" id="2.7.7.108" evidence="9"/>
<evidence type="ECO:0000256" key="4">
    <source>
        <dbReference type="ARBA" id="ARBA00022695"/>
    </source>
</evidence>
<keyword evidence="5" id="KW-0479">Metal-binding</keyword>
<evidence type="ECO:0000256" key="6">
    <source>
        <dbReference type="ARBA" id="ARBA00022741"/>
    </source>
</evidence>
<evidence type="ECO:0000256" key="12">
    <source>
        <dbReference type="ARBA" id="ARBA00048696"/>
    </source>
</evidence>
<keyword evidence="6" id="KW-0547">Nucleotide-binding</keyword>
<dbReference type="InterPro" id="IPR052038">
    <property type="entry name" value="Type-VII_TA_antitoxin"/>
</dbReference>
<evidence type="ECO:0000256" key="2">
    <source>
        <dbReference type="ARBA" id="ARBA00022649"/>
    </source>
</evidence>
<keyword evidence="3 14" id="KW-0808">Transferase</keyword>
<evidence type="ECO:0000313" key="14">
    <source>
        <dbReference type="EMBL" id="PWR75123.1"/>
    </source>
</evidence>
<dbReference type="SUPFAM" id="SSF81301">
    <property type="entry name" value="Nucleotidyltransferase"/>
    <property type="match status" value="1"/>
</dbReference>